<protein>
    <submittedName>
        <fullName evidence="1">XYLT-like protein</fullName>
    </submittedName>
</protein>
<reference evidence="1" key="1">
    <citation type="submission" date="2022-11" db="EMBL/GenBank/DDBJ databases">
        <title>Centuries of genome instability and evolution in soft-shell clam transmissible cancer (bioRxiv).</title>
        <authorList>
            <person name="Hart S.F.M."/>
            <person name="Yonemitsu M.A."/>
            <person name="Giersch R.M."/>
            <person name="Beal B.F."/>
            <person name="Arriagada G."/>
            <person name="Davis B.W."/>
            <person name="Ostrander E.A."/>
            <person name="Goff S.P."/>
            <person name="Metzger M.J."/>
        </authorList>
    </citation>
    <scope>NUCLEOTIDE SEQUENCE</scope>
    <source>
        <strain evidence="1">MELC-2E11</strain>
        <tissue evidence="1">Siphon/mantle</tissue>
    </source>
</reference>
<evidence type="ECO:0000313" key="2">
    <source>
        <dbReference type="Proteomes" id="UP001164746"/>
    </source>
</evidence>
<organism evidence="1 2">
    <name type="scientific">Mya arenaria</name>
    <name type="common">Soft-shell clam</name>
    <dbReference type="NCBI Taxonomy" id="6604"/>
    <lineage>
        <taxon>Eukaryota</taxon>
        <taxon>Metazoa</taxon>
        <taxon>Spiralia</taxon>
        <taxon>Lophotrochozoa</taxon>
        <taxon>Mollusca</taxon>
        <taxon>Bivalvia</taxon>
        <taxon>Autobranchia</taxon>
        <taxon>Heteroconchia</taxon>
        <taxon>Euheterodonta</taxon>
        <taxon>Imparidentia</taxon>
        <taxon>Neoheterodontei</taxon>
        <taxon>Myida</taxon>
        <taxon>Myoidea</taxon>
        <taxon>Myidae</taxon>
        <taxon>Mya</taxon>
    </lineage>
</organism>
<proteinExistence type="predicted"/>
<gene>
    <name evidence="1" type="ORF">MAR_010977</name>
</gene>
<evidence type="ECO:0000313" key="1">
    <source>
        <dbReference type="EMBL" id="WAR25273.1"/>
    </source>
</evidence>
<dbReference type="Proteomes" id="UP001164746">
    <property type="component" value="Chromosome 14"/>
</dbReference>
<keyword evidence="2" id="KW-1185">Reference proteome</keyword>
<dbReference type="EMBL" id="CP111025">
    <property type="protein sequence ID" value="WAR25273.1"/>
    <property type="molecule type" value="Genomic_DNA"/>
</dbReference>
<name>A0ABY7FSS5_MYAAR</name>
<sequence length="110" mass="12500">MTDFYNAFLVAKVLKLAPDHVTVFIVDGHPAGALDDTWSRLFGGMIRAGEITEAVTIQRMVWSTIGYDSMLNSHHLHQVPFLEEFRSFFLSRHSLHFNDALDCDNLTMSN</sequence>
<accession>A0ABY7FSS5</accession>